<dbReference type="Gene3D" id="3.30.730.10">
    <property type="entry name" value="AP2/ERF domain"/>
    <property type="match status" value="1"/>
</dbReference>
<accession>A0A067DEP1</accession>
<keyword evidence="2" id="KW-0805">Transcription regulation</keyword>
<keyword evidence="5" id="KW-0539">Nucleus</keyword>
<gene>
    <name evidence="8" type="ORF">CISIN_1g037259mg</name>
</gene>
<dbReference type="Proteomes" id="UP000027120">
    <property type="component" value="Unassembled WGS sequence"/>
</dbReference>
<dbReference type="SMR" id="A0A067DEP1"/>
<comment type="subcellular location">
    <subcellularLocation>
        <location evidence="1">Nucleus</location>
    </subcellularLocation>
</comment>
<evidence type="ECO:0000256" key="2">
    <source>
        <dbReference type="ARBA" id="ARBA00023015"/>
    </source>
</evidence>
<name>A0A067DEP1_CITSI</name>
<evidence type="ECO:0000256" key="1">
    <source>
        <dbReference type="ARBA" id="ARBA00004123"/>
    </source>
</evidence>
<evidence type="ECO:0000256" key="3">
    <source>
        <dbReference type="ARBA" id="ARBA00023125"/>
    </source>
</evidence>
<dbReference type="InterPro" id="IPR001471">
    <property type="entry name" value="AP2/ERF_dom"/>
</dbReference>
<dbReference type="PANTHER" id="PTHR31190">
    <property type="entry name" value="DNA-BINDING DOMAIN"/>
    <property type="match status" value="1"/>
</dbReference>
<proteinExistence type="inferred from homology"/>
<organism evidence="8 9">
    <name type="scientific">Citrus sinensis</name>
    <name type="common">Sweet orange</name>
    <name type="synonym">Citrus aurantium var. sinensis</name>
    <dbReference type="NCBI Taxonomy" id="2711"/>
    <lineage>
        <taxon>Eukaryota</taxon>
        <taxon>Viridiplantae</taxon>
        <taxon>Streptophyta</taxon>
        <taxon>Embryophyta</taxon>
        <taxon>Tracheophyta</taxon>
        <taxon>Spermatophyta</taxon>
        <taxon>Magnoliopsida</taxon>
        <taxon>eudicotyledons</taxon>
        <taxon>Gunneridae</taxon>
        <taxon>Pentapetalae</taxon>
        <taxon>rosids</taxon>
        <taxon>malvids</taxon>
        <taxon>Sapindales</taxon>
        <taxon>Rutaceae</taxon>
        <taxon>Aurantioideae</taxon>
        <taxon>Citrus</taxon>
    </lineage>
</organism>
<keyword evidence="9" id="KW-1185">Reference proteome</keyword>
<dbReference type="PROSITE" id="PS51032">
    <property type="entry name" value="AP2_ERF"/>
    <property type="match status" value="1"/>
</dbReference>
<keyword evidence="4" id="KW-0804">Transcription</keyword>
<dbReference type="SUPFAM" id="SSF54171">
    <property type="entry name" value="DNA-binding domain"/>
    <property type="match status" value="1"/>
</dbReference>
<dbReference type="GO" id="GO:0003700">
    <property type="term" value="F:DNA-binding transcription factor activity"/>
    <property type="evidence" value="ECO:0007669"/>
    <property type="project" value="InterPro"/>
</dbReference>
<evidence type="ECO:0000259" key="7">
    <source>
        <dbReference type="PROSITE" id="PS51032"/>
    </source>
</evidence>
<reference evidence="8 9" key="1">
    <citation type="submission" date="2014-04" db="EMBL/GenBank/DDBJ databases">
        <authorList>
            <consortium name="International Citrus Genome Consortium"/>
            <person name="Gmitter F."/>
            <person name="Chen C."/>
            <person name="Farmerie W."/>
            <person name="Harkins T."/>
            <person name="Desany B."/>
            <person name="Mohiuddin M."/>
            <person name="Kodira C."/>
            <person name="Borodovsky M."/>
            <person name="Lomsadze A."/>
            <person name="Burns P."/>
            <person name="Jenkins J."/>
            <person name="Prochnik S."/>
            <person name="Shu S."/>
            <person name="Chapman J."/>
            <person name="Pitluck S."/>
            <person name="Schmutz J."/>
            <person name="Rokhsar D."/>
        </authorList>
    </citation>
    <scope>NUCLEOTIDE SEQUENCE</scope>
</reference>
<dbReference type="STRING" id="2711.A0A067DEP1"/>
<sequence>MGKWASEIVDPKKGVRVCLGTFDIVEEVARSYAEAAKRNRYNMAKLDFADLLLPITPAPAKKCCMLFPELKRFLTSMVCWRLPSTCSIKWLFEIGNGYREDLGKNGE</sequence>
<dbReference type="SMART" id="SM00380">
    <property type="entry name" value="AP2"/>
    <property type="match status" value="1"/>
</dbReference>
<dbReference type="PANTHER" id="PTHR31190:SF142">
    <property type="entry name" value="ETHYLENE-RESPONSIVE TRANSCRIPTION FACTOR RAP2-3"/>
    <property type="match status" value="1"/>
</dbReference>
<dbReference type="GO" id="GO:0003677">
    <property type="term" value="F:DNA binding"/>
    <property type="evidence" value="ECO:0007669"/>
    <property type="project" value="UniProtKB-KW"/>
</dbReference>
<dbReference type="InterPro" id="IPR044808">
    <property type="entry name" value="ERF_plant"/>
</dbReference>
<evidence type="ECO:0000313" key="9">
    <source>
        <dbReference type="Proteomes" id="UP000027120"/>
    </source>
</evidence>
<dbReference type="AlphaFoldDB" id="A0A067DEP1"/>
<evidence type="ECO:0000313" key="8">
    <source>
        <dbReference type="EMBL" id="KDO41454.1"/>
    </source>
</evidence>
<dbReference type="CDD" id="cd00018">
    <property type="entry name" value="AP2"/>
    <property type="match status" value="1"/>
</dbReference>
<dbReference type="GO" id="GO:0009873">
    <property type="term" value="P:ethylene-activated signaling pathway"/>
    <property type="evidence" value="ECO:0007669"/>
    <property type="project" value="InterPro"/>
</dbReference>
<feature type="domain" description="AP2/ERF" evidence="7">
    <location>
        <begin position="1"/>
        <end position="49"/>
    </location>
</feature>
<evidence type="ECO:0000256" key="6">
    <source>
        <dbReference type="ARBA" id="ARBA00024343"/>
    </source>
</evidence>
<comment type="similarity">
    <text evidence="6">Belongs to the AP2/ERF transcription factor family. ERF subfamily.</text>
</comment>
<evidence type="ECO:0000256" key="5">
    <source>
        <dbReference type="ARBA" id="ARBA00023242"/>
    </source>
</evidence>
<dbReference type="EMBL" id="KK785632">
    <property type="protein sequence ID" value="KDO41454.1"/>
    <property type="molecule type" value="Genomic_DNA"/>
</dbReference>
<keyword evidence="3" id="KW-0238">DNA-binding</keyword>
<dbReference type="InterPro" id="IPR016177">
    <property type="entry name" value="DNA-bd_dom_sf"/>
</dbReference>
<dbReference type="InterPro" id="IPR036955">
    <property type="entry name" value="AP2/ERF_dom_sf"/>
</dbReference>
<evidence type="ECO:0000256" key="4">
    <source>
        <dbReference type="ARBA" id="ARBA00023163"/>
    </source>
</evidence>
<protein>
    <recommendedName>
        <fullName evidence="7">AP2/ERF domain-containing protein</fullName>
    </recommendedName>
</protein>
<dbReference type="GO" id="GO:0005634">
    <property type="term" value="C:nucleus"/>
    <property type="evidence" value="ECO:0007669"/>
    <property type="project" value="UniProtKB-SubCell"/>
</dbReference>